<sequence length="192" mass="22395">MAFLDKDKFVEMDKIGATWLDRGAEAYRQGDYELALQFYKKAADYGNSQAMCNLGYIYAFGRVGEADQEKAFYYFTQASLAGNPNAFYKLGDAFRFGNFVKRNDEIAFQYYSMAESVLQEGDEDMIAEIDYRLALCYARGWGTDQRWDLALKYINEAQLYAYRNKQHGEYNWQKTSQRINKLHDEIVSEIFS</sequence>
<dbReference type="PROSITE" id="PS50005">
    <property type="entry name" value="TPR"/>
    <property type="match status" value="1"/>
</dbReference>
<reference evidence="2" key="1">
    <citation type="submission" date="2018-07" db="EMBL/GenBank/DDBJ databases">
        <authorList>
            <person name="Somerville V."/>
        </authorList>
    </citation>
    <scope>NUCLEOTIDE SEQUENCE</scope>
    <source>
        <strain evidence="2">NWC_2_2</strain>
    </source>
</reference>
<dbReference type="PANTHER" id="PTHR43628">
    <property type="entry name" value="ACTIVATOR OF C KINASE PROTEIN 1-RELATED"/>
    <property type="match status" value="1"/>
</dbReference>
<feature type="repeat" description="TPR" evidence="1">
    <location>
        <begin position="16"/>
        <end position="49"/>
    </location>
</feature>
<dbReference type="RefSeq" id="WP_138490958.1">
    <property type="nucleotide sequence ID" value="NZ_CP046131.1"/>
</dbReference>
<protein>
    <submittedName>
        <fullName evidence="2">Sel1 repeat family protein</fullName>
    </submittedName>
</protein>
<dbReference type="EMBL" id="CP031023">
    <property type="protein sequence ID" value="AZA16152.1"/>
    <property type="molecule type" value="Genomic_DNA"/>
</dbReference>
<accession>A0A3G6JDX1</accession>
<proteinExistence type="predicted"/>
<dbReference type="SUPFAM" id="SSF81901">
    <property type="entry name" value="HCP-like"/>
    <property type="match status" value="1"/>
</dbReference>
<dbReference type="SMART" id="SM00671">
    <property type="entry name" value="SEL1"/>
    <property type="match status" value="4"/>
</dbReference>
<dbReference type="Pfam" id="PF08238">
    <property type="entry name" value="Sel1"/>
    <property type="match status" value="4"/>
</dbReference>
<dbReference type="PANTHER" id="PTHR43628:SF1">
    <property type="entry name" value="CHITIN SYNTHASE REGULATORY FACTOR 2-RELATED"/>
    <property type="match status" value="1"/>
</dbReference>
<evidence type="ECO:0000313" key="2">
    <source>
        <dbReference type="EMBL" id="AZA16152.1"/>
    </source>
</evidence>
<dbReference type="InterPro" id="IPR011990">
    <property type="entry name" value="TPR-like_helical_dom_sf"/>
</dbReference>
<dbReference type="AlphaFoldDB" id="A0A3G6JDX1"/>
<name>A0A3G6JDX1_LACDL</name>
<organism evidence="2">
    <name type="scientific">Lactobacillus delbrueckii subsp. lactis</name>
    <dbReference type="NCBI Taxonomy" id="29397"/>
    <lineage>
        <taxon>Bacteria</taxon>
        <taxon>Bacillati</taxon>
        <taxon>Bacillota</taxon>
        <taxon>Bacilli</taxon>
        <taxon>Lactobacillales</taxon>
        <taxon>Lactobacillaceae</taxon>
        <taxon>Lactobacillus</taxon>
    </lineage>
</organism>
<dbReference type="InterPro" id="IPR052945">
    <property type="entry name" value="Mitotic_Regulator"/>
</dbReference>
<dbReference type="Gene3D" id="1.25.40.10">
    <property type="entry name" value="Tetratricopeptide repeat domain"/>
    <property type="match status" value="1"/>
</dbReference>
<keyword evidence="1" id="KW-0802">TPR repeat</keyword>
<gene>
    <name evidence="2" type="ORF">DQL93_06170</name>
</gene>
<dbReference type="InterPro" id="IPR006597">
    <property type="entry name" value="Sel1-like"/>
</dbReference>
<dbReference type="InterPro" id="IPR019734">
    <property type="entry name" value="TPR_rpt"/>
</dbReference>
<evidence type="ECO:0000256" key="1">
    <source>
        <dbReference type="PROSITE-ProRule" id="PRU00339"/>
    </source>
</evidence>